<feature type="transmembrane region" description="Helical" evidence="1">
    <location>
        <begin position="89"/>
        <end position="110"/>
    </location>
</feature>
<dbReference type="AlphaFoldDB" id="A0A927H871"/>
<comment type="caution">
    <text evidence="2">The sequence shown here is derived from an EMBL/GenBank/DDBJ whole genome shotgun (WGS) entry which is preliminary data.</text>
</comment>
<organism evidence="2 3">
    <name type="scientific">Paenibacillus arenilitoris</name>
    <dbReference type="NCBI Taxonomy" id="2772299"/>
    <lineage>
        <taxon>Bacteria</taxon>
        <taxon>Bacillati</taxon>
        <taxon>Bacillota</taxon>
        <taxon>Bacilli</taxon>
        <taxon>Bacillales</taxon>
        <taxon>Paenibacillaceae</taxon>
        <taxon>Paenibacillus</taxon>
    </lineage>
</organism>
<reference evidence="2" key="1">
    <citation type="submission" date="2020-09" db="EMBL/GenBank/DDBJ databases">
        <title>A novel bacterium of genus Paenibacillus, isolated from South China Sea.</title>
        <authorList>
            <person name="Huang H."/>
            <person name="Mo K."/>
            <person name="Hu Y."/>
        </authorList>
    </citation>
    <scope>NUCLEOTIDE SEQUENCE</scope>
    <source>
        <strain evidence="2">IB182493</strain>
    </source>
</reference>
<evidence type="ECO:0000256" key="1">
    <source>
        <dbReference type="SAM" id="Phobius"/>
    </source>
</evidence>
<keyword evidence="1" id="KW-0812">Transmembrane</keyword>
<dbReference type="Proteomes" id="UP000632125">
    <property type="component" value="Unassembled WGS sequence"/>
</dbReference>
<evidence type="ECO:0000313" key="2">
    <source>
        <dbReference type="EMBL" id="MBD2871383.1"/>
    </source>
</evidence>
<gene>
    <name evidence="2" type="ORF">IDH41_22605</name>
</gene>
<protein>
    <submittedName>
        <fullName evidence="2">Uncharacterized protein</fullName>
    </submittedName>
</protein>
<name>A0A927H871_9BACL</name>
<feature type="transmembrane region" description="Helical" evidence="1">
    <location>
        <begin position="58"/>
        <end position="77"/>
    </location>
</feature>
<dbReference type="RefSeq" id="WP_190865131.1">
    <property type="nucleotide sequence ID" value="NZ_JACXIY010000029.1"/>
</dbReference>
<accession>A0A927H871</accession>
<keyword evidence="1" id="KW-0472">Membrane</keyword>
<evidence type="ECO:0000313" key="3">
    <source>
        <dbReference type="Proteomes" id="UP000632125"/>
    </source>
</evidence>
<feature type="transmembrane region" description="Helical" evidence="1">
    <location>
        <begin position="21"/>
        <end position="38"/>
    </location>
</feature>
<dbReference type="EMBL" id="JACXIY010000029">
    <property type="protein sequence ID" value="MBD2871383.1"/>
    <property type="molecule type" value="Genomic_DNA"/>
</dbReference>
<sequence>MNDNGQPVKAIGDAPDWVIKCLPLLSTVVGGGALWYTWFKYNEMVEQAGGPWYGWIRIGFTLLIGVLCLAATVLFLFGRSSAWDVFKTGLFLVPVMLVANLVILVIRAIVSVVQGEAGPFFDKLFDSPQNIIIPVIVIALVTLGVMSKKDENKNSQ</sequence>
<keyword evidence="3" id="KW-1185">Reference proteome</keyword>
<proteinExistence type="predicted"/>
<keyword evidence="1" id="KW-1133">Transmembrane helix</keyword>
<feature type="transmembrane region" description="Helical" evidence="1">
    <location>
        <begin position="130"/>
        <end position="147"/>
    </location>
</feature>